<feature type="domain" description="Radical SAM core" evidence="9">
    <location>
        <begin position="7"/>
        <end position="231"/>
    </location>
</feature>
<dbReference type="InterPro" id="IPR013785">
    <property type="entry name" value="Aldolase_TIM"/>
</dbReference>
<dbReference type="PROSITE" id="PS51918">
    <property type="entry name" value="RADICAL_SAM"/>
    <property type="match status" value="1"/>
</dbReference>
<evidence type="ECO:0000256" key="1">
    <source>
        <dbReference type="ARBA" id="ARBA00001966"/>
    </source>
</evidence>
<comment type="cofactor">
    <cofactor evidence="1">
        <name>[4Fe-4S] cluster</name>
        <dbReference type="ChEBI" id="CHEBI:49883"/>
    </cofactor>
</comment>
<evidence type="ECO:0000256" key="2">
    <source>
        <dbReference type="ARBA" id="ARBA00022485"/>
    </source>
</evidence>
<dbReference type="EMBL" id="SMLW01000529">
    <property type="protein sequence ID" value="MTI25635.1"/>
    <property type="molecule type" value="Genomic_DNA"/>
</dbReference>
<dbReference type="RefSeq" id="WP_155171931.1">
    <property type="nucleotide sequence ID" value="NZ_SMLW01000529.1"/>
</dbReference>
<sequence length="235" mass="26974">IQGEGKSIGRPSIFIRTSLCNLHCSWCDTDYTWNWIGTPFKHEKDSEPGYEKYSKADYMVQLSIQEIAAELAPINCRNVVLTGGEPLLQQAELTELMLLLRKADAGYRFEIETNGTIAPAKAFDDLVDQYNVSPKLANSNNPLKLREKADVYKYFSENPKAVFKFVVSNEEDLQEVLALISKYKIKPRHVYLMPEGTSPEKLRAKQQWLIEACKQHNFNYTDRLHIHIYGNKRGV</sequence>
<dbReference type="CDD" id="cd01335">
    <property type="entry name" value="Radical_SAM"/>
    <property type="match status" value="1"/>
</dbReference>
<evidence type="ECO:0000313" key="10">
    <source>
        <dbReference type="EMBL" id="MTI25635.1"/>
    </source>
</evidence>
<evidence type="ECO:0000259" key="9">
    <source>
        <dbReference type="PROSITE" id="PS51918"/>
    </source>
</evidence>
<dbReference type="SFLD" id="SFLDS00029">
    <property type="entry name" value="Radical_SAM"/>
    <property type="match status" value="1"/>
</dbReference>
<accession>A0ABW9RRM9</accession>
<keyword evidence="5" id="KW-0460">Magnesium</keyword>
<evidence type="ECO:0000256" key="3">
    <source>
        <dbReference type="ARBA" id="ARBA00022691"/>
    </source>
</evidence>
<reference evidence="10 11" key="1">
    <citation type="submission" date="2019-02" db="EMBL/GenBank/DDBJ databases">
        <authorList>
            <person name="Goldberg S.R."/>
            <person name="Haltli B.A."/>
            <person name="Correa H."/>
            <person name="Russell K.G."/>
        </authorList>
    </citation>
    <scope>NUCLEOTIDE SEQUENCE [LARGE SCALE GENOMIC DNA]</scope>
    <source>
        <strain evidence="10 11">JCM 16186</strain>
    </source>
</reference>
<name>A0ABW9RRM9_9BACT</name>
<organism evidence="10 11">
    <name type="scientific">Fulvivirga kasyanovii</name>
    <dbReference type="NCBI Taxonomy" id="396812"/>
    <lineage>
        <taxon>Bacteria</taxon>
        <taxon>Pseudomonadati</taxon>
        <taxon>Bacteroidota</taxon>
        <taxon>Cytophagia</taxon>
        <taxon>Cytophagales</taxon>
        <taxon>Fulvivirgaceae</taxon>
        <taxon>Fulvivirga</taxon>
    </lineage>
</organism>
<proteinExistence type="inferred from homology"/>
<dbReference type="HAMAP" id="MF_00917">
    <property type="entry name" value="QueE"/>
    <property type="match status" value="1"/>
</dbReference>
<dbReference type="PIRSF" id="PIRSF000370">
    <property type="entry name" value="QueE"/>
    <property type="match status" value="1"/>
</dbReference>
<keyword evidence="3" id="KW-0949">S-adenosyl-L-methionine</keyword>
<keyword evidence="7" id="KW-0411">Iron-sulfur</keyword>
<dbReference type="InterPro" id="IPR024924">
    <property type="entry name" value="7-CO-7-deazaguanine_synth-like"/>
</dbReference>
<keyword evidence="4" id="KW-0479">Metal-binding</keyword>
<evidence type="ECO:0000256" key="5">
    <source>
        <dbReference type="ARBA" id="ARBA00022842"/>
    </source>
</evidence>
<dbReference type="InterPro" id="IPR007197">
    <property type="entry name" value="rSAM"/>
</dbReference>
<keyword evidence="11" id="KW-1185">Reference proteome</keyword>
<dbReference type="SUPFAM" id="SSF102114">
    <property type="entry name" value="Radical SAM enzymes"/>
    <property type="match status" value="1"/>
</dbReference>
<gene>
    <name evidence="10" type="ORF">E1163_11835</name>
</gene>
<keyword evidence="6" id="KW-0408">Iron</keyword>
<dbReference type="InterPro" id="IPR058240">
    <property type="entry name" value="rSAM_sf"/>
</dbReference>
<comment type="caution">
    <text evidence="10">The sequence shown here is derived from an EMBL/GenBank/DDBJ whole genome shotgun (WGS) entry which is preliminary data.</text>
</comment>
<dbReference type="Gene3D" id="3.20.20.70">
    <property type="entry name" value="Aldolase class I"/>
    <property type="match status" value="1"/>
</dbReference>
<evidence type="ECO:0000256" key="8">
    <source>
        <dbReference type="ARBA" id="ARBA00023239"/>
    </source>
</evidence>
<keyword evidence="8" id="KW-0456">Lyase</keyword>
<dbReference type="PANTHER" id="PTHR42836:SF1">
    <property type="entry name" value="7-CARBOXY-7-DEAZAGUANINE SYNTHASE"/>
    <property type="match status" value="1"/>
</dbReference>
<dbReference type="Pfam" id="PF04055">
    <property type="entry name" value="Radical_SAM"/>
    <property type="match status" value="1"/>
</dbReference>
<keyword evidence="2" id="KW-0004">4Fe-4S</keyword>
<evidence type="ECO:0000256" key="7">
    <source>
        <dbReference type="ARBA" id="ARBA00023014"/>
    </source>
</evidence>
<dbReference type="PANTHER" id="PTHR42836">
    <property type="entry name" value="7-CARBOXY-7-DEAZAGUANINE SYNTHASE"/>
    <property type="match status" value="1"/>
</dbReference>
<protein>
    <submittedName>
        <fullName evidence="10">7-carboxy-7-deazaguanine synthase QueE</fullName>
    </submittedName>
</protein>
<evidence type="ECO:0000256" key="4">
    <source>
        <dbReference type="ARBA" id="ARBA00022723"/>
    </source>
</evidence>
<feature type="non-terminal residue" evidence="10">
    <location>
        <position position="1"/>
    </location>
</feature>
<evidence type="ECO:0000256" key="6">
    <source>
        <dbReference type="ARBA" id="ARBA00023004"/>
    </source>
</evidence>
<dbReference type="Proteomes" id="UP000798808">
    <property type="component" value="Unassembled WGS sequence"/>
</dbReference>
<evidence type="ECO:0000313" key="11">
    <source>
        <dbReference type="Proteomes" id="UP000798808"/>
    </source>
</evidence>